<sequence length="83" mass="9570">MNRTVLTGPTRESHRLSALFMEDHEKEVSELGQHKLPKRYAFADWFSIEGTLRKDGTLYTQGKKSEPHTSTVDVECDRSMLLM</sequence>
<protein>
    <submittedName>
        <fullName evidence="1">Uncharacterized protein</fullName>
    </submittedName>
</protein>
<gene>
    <name evidence="1" type="ORF">SARC_14750</name>
</gene>
<name>A0A0L0F820_9EUKA</name>
<accession>A0A0L0F820</accession>
<dbReference type="Proteomes" id="UP000054560">
    <property type="component" value="Unassembled WGS sequence"/>
</dbReference>
<reference evidence="1 2" key="1">
    <citation type="submission" date="2011-02" db="EMBL/GenBank/DDBJ databases">
        <title>The Genome Sequence of Sphaeroforma arctica JP610.</title>
        <authorList>
            <consortium name="The Broad Institute Genome Sequencing Platform"/>
            <person name="Russ C."/>
            <person name="Cuomo C."/>
            <person name="Young S.K."/>
            <person name="Zeng Q."/>
            <person name="Gargeya S."/>
            <person name="Alvarado L."/>
            <person name="Berlin A."/>
            <person name="Chapman S.B."/>
            <person name="Chen Z."/>
            <person name="Freedman E."/>
            <person name="Gellesch M."/>
            <person name="Goldberg J."/>
            <person name="Griggs A."/>
            <person name="Gujja S."/>
            <person name="Heilman E."/>
            <person name="Heiman D."/>
            <person name="Howarth C."/>
            <person name="Mehta T."/>
            <person name="Neiman D."/>
            <person name="Pearson M."/>
            <person name="Roberts A."/>
            <person name="Saif S."/>
            <person name="Shea T."/>
            <person name="Shenoy N."/>
            <person name="Sisk P."/>
            <person name="Stolte C."/>
            <person name="Sykes S."/>
            <person name="White J."/>
            <person name="Yandava C."/>
            <person name="Burger G."/>
            <person name="Gray M.W."/>
            <person name="Holland P.W.H."/>
            <person name="King N."/>
            <person name="Lang F.B.F."/>
            <person name="Roger A.J."/>
            <person name="Ruiz-Trillo I."/>
            <person name="Haas B."/>
            <person name="Nusbaum C."/>
            <person name="Birren B."/>
        </authorList>
    </citation>
    <scope>NUCLEOTIDE SEQUENCE [LARGE SCALE GENOMIC DNA]</scope>
    <source>
        <strain evidence="1 2">JP610</strain>
    </source>
</reference>
<proteinExistence type="predicted"/>
<dbReference type="EMBL" id="KQ246648">
    <property type="protein sequence ID" value="KNC72691.1"/>
    <property type="molecule type" value="Genomic_DNA"/>
</dbReference>
<evidence type="ECO:0000313" key="2">
    <source>
        <dbReference type="Proteomes" id="UP000054560"/>
    </source>
</evidence>
<dbReference type="GeneID" id="25915254"/>
<dbReference type="RefSeq" id="XP_014146593.1">
    <property type="nucleotide sequence ID" value="XM_014291118.1"/>
</dbReference>
<evidence type="ECO:0000313" key="1">
    <source>
        <dbReference type="EMBL" id="KNC72691.1"/>
    </source>
</evidence>
<dbReference type="AlphaFoldDB" id="A0A0L0F820"/>
<organism evidence="1 2">
    <name type="scientific">Sphaeroforma arctica JP610</name>
    <dbReference type="NCBI Taxonomy" id="667725"/>
    <lineage>
        <taxon>Eukaryota</taxon>
        <taxon>Ichthyosporea</taxon>
        <taxon>Ichthyophonida</taxon>
        <taxon>Sphaeroforma</taxon>
    </lineage>
</organism>
<keyword evidence="2" id="KW-1185">Reference proteome</keyword>